<evidence type="ECO:0000256" key="2">
    <source>
        <dbReference type="SAM" id="SignalP"/>
    </source>
</evidence>
<evidence type="ECO:0008006" key="5">
    <source>
        <dbReference type="Google" id="ProtNLM"/>
    </source>
</evidence>
<protein>
    <recommendedName>
        <fullName evidence="5">Chitin-binding type-1 domain-containing protein</fullName>
    </recommendedName>
</protein>
<accession>A0ABD3RR30</accession>
<comment type="caution">
    <text evidence="3">The sequence shown here is derived from an EMBL/GenBank/DDBJ whole genome shotgun (WGS) entry which is preliminary data.</text>
</comment>
<keyword evidence="2" id="KW-0732">Signal</keyword>
<reference evidence="3 4" key="1">
    <citation type="submission" date="2024-10" db="EMBL/GenBank/DDBJ databases">
        <title>Updated reference genomes for cyclostephanoid diatoms.</title>
        <authorList>
            <person name="Roberts W.R."/>
            <person name="Alverson A.J."/>
        </authorList>
    </citation>
    <scope>NUCLEOTIDE SEQUENCE [LARGE SCALE GENOMIC DNA]</scope>
    <source>
        <strain evidence="3 4">AJA228-03</strain>
    </source>
</reference>
<dbReference type="AlphaFoldDB" id="A0ABD3RR30"/>
<keyword evidence="4" id="KW-1185">Reference proteome</keyword>
<feature type="compositionally biased region" description="Low complexity" evidence="1">
    <location>
        <begin position="124"/>
        <end position="133"/>
    </location>
</feature>
<feature type="region of interest" description="Disordered" evidence="1">
    <location>
        <begin position="124"/>
        <end position="176"/>
    </location>
</feature>
<feature type="compositionally biased region" description="Polar residues" evidence="1">
    <location>
        <begin position="135"/>
        <end position="153"/>
    </location>
</feature>
<feature type="chain" id="PRO_5044755367" description="Chitin-binding type-1 domain-containing protein" evidence="2">
    <location>
        <begin position="34"/>
        <end position="215"/>
    </location>
</feature>
<gene>
    <name evidence="3" type="ORF">ACHAXA_011523</name>
</gene>
<sequence length="215" mass="23389">MMNKSAKMFMSTANYSYLCTCILPFNLLALVWSQSEVSTVTTIQCIGSPCSYQGECRDKFGECGDTVWHCDAESQWVPSCGGGGDLVKPTVAESATTVVPINSSQSQRPTFSPITAFQEWINQNNNDQPNYDQGVSDQTTGQQGEGNTPSTGGSDWFDPNEWDNGQNATNNDEDKSILDHISDKVFGDDERSEAMIQGASFLLHMLAVGAWTAIA</sequence>
<dbReference type="Proteomes" id="UP001530377">
    <property type="component" value="Unassembled WGS sequence"/>
</dbReference>
<proteinExistence type="predicted"/>
<feature type="signal peptide" evidence="2">
    <location>
        <begin position="1"/>
        <end position="33"/>
    </location>
</feature>
<evidence type="ECO:0000313" key="3">
    <source>
        <dbReference type="EMBL" id="KAL3815405.1"/>
    </source>
</evidence>
<evidence type="ECO:0000256" key="1">
    <source>
        <dbReference type="SAM" id="MobiDB-lite"/>
    </source>
</evidence>
<organism evidence="3 4">
    <name type="scientific">Cyclostephanos tholiformis</name>
    <dbReference type="NCBI Taxonomy" id="382380"/>
    <lineage>
        <taxon>Eukaryota</taxon>
        <taxon>Sar</taxon>
        <taxon>Stramenopiles</taxon>
        <taxon>Ochrophyta</taxon>
        <taxon>Bacillariophyta</taxon>
        <taxon>Coscinodiscophyceae</taxon>
        <taxon>Thalassiosirophycidae</taxon>
        <taxon>Stephanodiscales</taxon>
        <taxon>Stephanodiscaceae</taxon>
        <taxon>Cyclostephanos</taxon>
    </lineage>
</organism>
<dbReference type="EMBL" id="JALLPB020000200">
    <property type="protein sequence ID" value="KAL3815405.1"/>
    <property type="molecule type" value="Genomic_DNA"/>
</dbReference>
<evidence type="ECO:0000313" key="4">
    <source>
        <dbReference type="Proteomes" id="UP001530377"/>
    </source>
</evidence>
<name>A0ABD3RR30_9STRA</name>